<accession>A0ABT4UIW8</accession>
<dbReference type="CDD" id="cd00038">
    <property type="entry name" value="CAP_ED"/>
    <property type="match status" value="1"/>
</dbReference>
<dbReference type="RefSeq" id="WP_407030503.1">
    <property type="nucleotide sequence ID" value="NZ_JAQGEF010000004.1"/>
</dbReference>
<dbReference type="PROSITE" id="PS50042">
    <property type="entry name" value="CNMP_BINDING_3"/>
    <property type="match status" value="1"/>
</dbReference>
<dbReference type="InterPro" id="IPR012318">
    <property type="entry name" value="HTH_CRP"/>
</dbReference>
<dbReference type="Proteomes" id="UP001210231">
    <property type="component" value="Unassembled WGS sequence"/>
</dbReference>
<evidence type="ECO:0000313" key="7">
    <source>
        <dbReference type="Proteomes" id="UP001210231"/>
    </source>
</evidence>
<evidence type="ECO:0000256" key="3">
    <source>
        <dbReference type="ARBA" id="ARBA00023163"/>
    </source>
</evidence>
<protein>
    <submittedName>
        <fullName evidence="6">Crp/Fnr family transcriptional regulator</fullName>
    </submittedName>
</protein>
<dbReference type="InterPro" id="IPR050397">
    <property type="entry name" value="Env_Response_Regulators"/>
</dbReference>
<reference evidence="6 7" key="1">
    <citation type="submission" date="2022-12" db="EMBL/GenBank/DDBJ databases">
        <title>Chitinophagaceae gen. sp. nov., a new member of the family Chitinophagaceae, isolated from soil in a chemical factory.</title>
        <authorList>
            <person name="Ke Z."/>
        </authorList>
    </citation>
    <scope>NUCLEOTIDE SEQUENCE [LARGE SCALE GENOMIC DNA]</scope>
    <source>
        <strain evidence="6 7">LY-5</strain>
    </source>
</reference>
<keyword evidence="7" id="KW-1185">Reference proteome</keyword>
<keyword evidence="3" id="KW-0804">Transcription</keyword>
<feature type="domain" description="Cyclic nucleotide-binding" evidence="4">
    <location>
        <begin position="22"/>
        <end position="124"/>
    </location>
</feature>
<sequence length="238" mass="26547">MKSAKNLMEHNCASCNARLHSVFSVLDTDKVQDLNYHKNCTHYKKGQVIFSQNGLPYGLFCINSGKVKLSTTGADGKEQILRLAKGGDILGYRALLSNDRYHCNAIALEDCSVCIVEKSYFLNLAVEDSKLCTALFKKISEDLKKAEDHIVSLSQKNVRERMAEALLFFKATYGFEVDGQTLALKLSREEIADFVGTSTESAIRLLSEFNTDKIIELSGKQIKILNTDKLTKTANISY</sequence>
<dbReference type="InterPro" id="IPR036388">
    <property type="entry name" value="WH-like_DNA-bd_sf"/>
</dbReference>
<dbReference type="InterPro" id="IPR036390">
    <property type="entry name" value="WH_DNA-bd_sf"/>
</dbReference>
<evidence type="ECO:0000259" key="4">
    <source>
        <dbReference type="PROSITE" id="PS50042"/>
    </source>
</evidence>
<comment type="caution">
    <text evidence="6">The sequence shown here is derived from an EMBL/GenBank/DDBJ whole genome shotgun (WGS) entry which is preliminary data.</text>
</comment>
<dbReference type="SUPFAM" id="SSF46785">
    <property type="entry name" value="Winged helix' DNA-binding domain"/>
    <property type="match status" value="1"/>
</dbReference>
<dbReference type="EMBL" id="JAQGEF010000004">
    <property type="protein sequence ID" value="MDA3614180.1"/>
    <property type="molecule type" value="Genomic_DNA"/>
</dbReference>
<dbReference type="PROSITE" id="PS51063">
    <property type="entry name" value="HTH_CRP_2"/>
    <property type="match status" value="1"/>
</dbReference>
<dbReference type="Pfam" id="PF00027">
    <property type="entry name" value="cNMP_binding"/>
    <property type="match status" value="1"/>
</dbReference>
<dbReference type="Pfam" id="PF13545">
    <property type="entry name" value="HTH_Crp_2"/>
    <property type="match status" value="1"/>
</dbReference>
<keyword evidence="2" id="KW-0238">DNA-binding</keyword>
<organism evidence="6 7">
    <name type="scientific">Polluticaenibacter yanchengensis</name>
    <dbReference type="NCBI Taxonomy" id="3014562"/>
    <lineage>
        <taxon>Bacteria</taxon>
        <taxon>Pseudomonadati</taxon>
        <taxon>Bacteroidota</taxon>
        <taxon>Chitinophagia</taxon>
        <taxon>Chitinophagales</taxon>
        <taxon>Chitinophagaceae</taxon>
        <taxon>Polluticaenibacter</taxon>
    </lineage>
</organism>
<dbReference type="PRINTS" id="PR00034">
    <property type="entry name" value="HTHCRP"/>
</dbReference>
<evidence type="ECO:0000313" key="6">
    <source>
        <dbReference type="EMBL" id="MDA3614180.1"/>
    </source>
</evidence>
<proteinExistence type="predicted"/>
<dbReference type="InterPro" id="IPR018490">
    <property type="entry name" value="cNMP-bd_dom_sf"/>
</dbReference>
<dbReference type="SUPFAM" id="SSF51206">
    <property type="entry name" value="cAMP-binding domain-like"/>
    <property type="match status" value="1"/>
</dbReference>
<feature type="domain" description="HTH crp-type" evidence="5">
    <location>
        <begin position="156"/>
        <end position="228"/>
    </location>
</feature>
<dbReference type="Gene3D" id="1.10.10.10">
    <property type="entry name" value="Winged helix-like DNA-binding domain superfamily/Winged helix DNA-binding domain"/>
    <property type="match status" value="1"/>
</dbReference>
<dbReference type="Gene3D" id="2.60.120.10">
    <property type="entry name" value="Jelly Rolls"/>
    <property type="match status" value="1"/>
</dbReference>
<gene>
    <name evidence="6" type="ORF">O3P16_05135</name>
</gene>
<name>A0ABT4UIW8_9BACT</name>
<dbReference type="PANTHER" id="PTHR24567:SF74">
    <property type="entry name" value="HTH-TYPE TRANSCRIPTIONAL REGULATOR ARCR"/>
    <property type="match status" value="1"/>
</dbReference>
<dbReference type="InterPro" id="IPR000595">
    <property type="entry name" value="cNMP-bd_dom"/>
</dbReference>
<evidence type="ECO:0000256" key="2">
    <source>
        <dbReference type="ARBA" id="ARBA00023125"/>
    </source>
</evidence>
<evidence type="ECO:0000259" key="5">
    <source>
        <dbReference type="PROSITE" id="PS51063"/>
    </source>
</evidence>
<evidence type="ECO:0000256" key="1">
    <source>
        <dbReference type="ARBA" id="ARBA00023015"/>
    </source>
</evidence>
<dbReference type="PANTHER" id="PTHR24567">
    <property type="entry name" value="CRP FAMILY TRANSCRIPTIONAL REGULATORY PROTEIN"/>
    <property type="match status" value="1"/>
</dbReference>
<dbReference type="SMART" id="SM00419">
    <property type="entry name" value="HTH_CRP"/>
    <property type="match status" value="1"/>
</dbReference>
<dbReference type="SMART" id="SM00100">
    <property type="entry name" value="cNMP"/>
    <property type="match status" value="1"/>
</dbReference>
<keyword evidence="1" id="KW-0805">Transcription regulation</keyword>
<dbReference type="InterPro" id="IPR014710">
    <property type="entry name" value="RmlC-like_jellyroll"/>
</dbReference>